<dbReference type="GO" id="GO:0005634">
    <property type="term" value="C:nucleus"/>
    <property type="evidence" value="ECO:0007669"/>
    <property type="project" value="UniProtKB-SubCell"/>
</dbReference>
<dbReference type="InterPro" id="IPR043198">
    <property type="entry name" value="Cyclin/Ssn8"/>
</dbReference>
<comment type="subcellular location">
    <subcellularLocation>
        <location evidence="1">Nucleus</location>
    </subcellularLocation>
</comment>
<keyword evidence="5 9" id="KW-0195">Cyclin</keyword>
<dbReference type="SUPFAM" id="SSF47954">
    <property type="entry name" value="Cyclin-like"/>
    <property type="match status" value="2"/>
</dbReference>
<organism evidence="11 12">
    <name type="scientific">Malassezia globosa (strain ATCC MYA-4612 / CBS 7966)</name>
    <name type="common">Dandruff-associated fungus</name>
    <dbReference type="NCBI Taxonomy" id="425265"/>
    <lineage>
        <taxon>Eukaryota</taxon>
        <taxon>Fungi</taxon>
        <taxon>Dikarya</taxon>
        <taxon>Basidiomycota</taxon>
        <taxon>Ustilaginomycotina</taxon>
        <taxon>Malasseziomycetes</taxon>
        <taxon>Malasseziales</taxon>
        <taxon>Malasseziaceae</taxon>
        <taxon>Malassezia</taxon>
    </lineage>
</organism>
<comment type="caution">
    <text evidence="11">The sequence shown here is derived from an EMBL/GenBank/DDBJ whole genome shotgun (WGS) entry which is preliminary data.</text>
</comment>
<evidence type="ECO:0000313" key="11">
    <source>
        <dbReference type="EMBL" id="EDP43354.1"/>
    </source>
</evidence>
<dbReference type="RefSeq" id="XP_001730568.1">
    <property type="nucleotide sequence ID" value="XM_001730516.1"/>
</dbReference>
<dbReference type="GO" id="GO:0016538">
    <property type="term" value="F:cyclin-dependent protein serine/threonine kinase regulator activity"/>
    <property type="evidence" value="ECO:0007669"/>
    <property type="project" value="InterPro"/>
</dbReference>
<evidence type="ECO:0000256" key="8">
    <source>
        <dbReference type="ARBA" id="ARBA00023242"/>
    </source>
</evidence>
<dbReference type="STRING" id="425265.A8Q3D1"/>
<dbReference type="OrthoDB" id="10266018at2759"/>
<proteinExistence type="inferred from homology"/>
<reference evidence="11 12" key="1">
    <citation type="journal article" date="2007" name="Proc. Natl. Acad. Sci. U.S.A.">
        <title>Dandruff-associated Malassezia genomes reveal convergent and divergent virulence traits shared with plant and human fungal pathogens.</title>
        <authorList>
            <person name="Xu J."/>
            <person name="Saunders C.W."/>
            <person name="Hu P."/>
            <person name="Grant R.A."/>
            <person name="Boekhout T."/>
            <person name="Kuramae E.E."/>
            <person name="Kronstad J.W."/>
            <person name="Deangelis Y.M."/>
            <person name="Reeder N.L."/>
            <person name="Johnstone K.R."/>
            <person name="Leland M."/>
            <person name="Fieno A.M."/>
            <person name="Begley W.M."/>
            <person name="Sun Y."/>
            <person name="Lacey M.P."/>
            <person name="Chaudhary T."/>
            <person name="Keough T."/>
            <person name="Chu L."/>
            <person name="Sears R."/>
            <person name="Yuan B."/>
            <person name="Dawson T.L.Jr."/>
        </authorList>
    </citation>
    <scope>NUCLEOTIDE SEQUENCE [LARGE SCALE GENOMIC DNA]</scope>
    <source>
        <strain evidence="12">ATCC MYA-4612 / CBS 7966</strain>
    </source>
</reference>
<dbReference type="InterPro" id="IPR006671">
    <property type="entry name" value="Cyclin_N"/>
</dbReference>
<dbReference type="Proteomes" id="UP000008837">
    <property type="component" value="Unassembled WGS sequence"/>
</dbReference>
<dbReference type="Pfam" id="PF00134">
    <property type="entry name" value="Cyclin_N"/>
    <property type="match status" value="1"/>
</dbReference>
<dbReference type="OMA" id="CLLHPPH"/>
<evidence type="ECO:0000256" key="4">
    <source>
        <dbReference type="ARBA" id="ARBA00023015"/>
    </source>
</evidence>
<dbReference type="KEGG" id="mgl:MGL_2364"/>
<keyword evidence="3" id="KW-0678">Repressor</keyword>
<dbReference type="AlphaFoldDB" id="A8Q3D1"/>
<keyword evidence="4" id="KW-0805">Transcription regulation</keyword>
<dbReference type="InterPro" id="IPR036915">
    <property type="entry name" value="Cyclin-like_sf"/>
</dbReference>
<sequence length="306" mass="34789">MAANFWSSTQCHTWLLSPGTTLKARAEDLKYASAIDVAALCAWCLNTISDLCVRLGAQQRVIATACMYFQRFYVKNSYVTTDPIVVLVTCVYLASKVEEAPIRIRIVCAEASKMMNERGYREMPNHVPLLAEMEYCLLEELEFDLVVFHIYHLLPNLCEVCLNACKISSQHSDTKDVMASLLQMAWYIANDMYRTHLPLEHPPYVLAVACVYLALSISPTLRESLKAKFHGAFDEASPDSDTIKFLASFNVSLPIVTRVIQDMLSQYQLWHTLAHPSSGSSLLTDHKTLLRRMYRMREDRCRAMQA</sequence>
<dbReference type="PANTHER" id="PTHR10026">
    <property type="entry name" value="CYCLIN"/>
    <property type="match status" value="1"/>
</dbReference>
<evidence type="ECO:0000256" key="1">
    <source>
        <dbReference type="ARBA" id="ARBA00004123"/>
    </source>
</evidence>
<dbReference type="InParanoid" id="A8Q3D1"/>
<evidence type="ECO:0000256" key="5">
    <source>
        <dbReference type="ARBA" id="ARBA00023127"/>
    </source>
</evidence>
<dbReference type="InterPro" id="IPR013763">
    <property type="entry name" value="Cyclin-like_dom"/>
</dbReference>
<keyword evidence="12" id="KW-1185">Reference proteome</keyword>
<dbReference type="FunCoup" id="A8Q3D1">
    <property type="interactions" value="492"/>
</dbReference>
<evidence type="ECO:0000256" key="2">
    <source>
        <dbReference type="ARBA" id="ARBA00008638"/>
    </source>
</evidence>
<feature type="domain" description="Cyclin-like" evidence="10">
    <location>
        <begin position="155"/>
        <end position="248"/>
    </location>
</feature>
<dbReference type="GeneID" id="5854875"/>
<evidence type="ECO:0000313" key="12">
    <source>
        <dbReference type="Proteomes" id="UP000008837"/>
    </source>
</evidence>
<dbReference type="Gene3D" id="1.10.472.10">
    <property type="entry name" value="Cyclin-like"/>
    <property type="match status" value="2"/>
</dbReference>
<evidence type="ECO:0000256" key="9">
    <source>
        <dbReference type="RuleBase" id="RU000383"/>
    </source>
</evidence>
<dbReference type="EMBL" id="AAYY01000008">
    <property type="protein sequence ID" value="EDP43354.1"/>
    <property type="molecule type" value="Genomic_DNA"/>
</dbReference>
<dbReference type="VEuPathDB" id="FungiDB:MGL_2364"/>
<feature type="domain" description="Cyclin-like" evidence="10">
    <location>
        <begin position="46"/>
        <end position="139"/>
    </location>
</feature>
<keyword evidence="7" id="KW-0804">Transcription</keyword>
<dbReference type="FunFam" id="1.10.472.10:FF:000076">
    <property type="entry name" value="RNA polymerase II holoenzyme cyclin-like subunit"/>
    <property type="match status" value="1"/>
</dbReference>
<dbReference type="SMART" id="SM00385">
    <property type="entry name" value="CYCLIN"/>
    <property type="match status" value="2"/>
</dbReference>
<evidence type="ECO:0000256" key="3">
    <source>
        <dbReference type="ARBA" id="ARBA00022491"/>
    </source>
</evidence>
<evidence type="ECO:0000256" key="7">
    <source>
        <dbReference type="ARBA" id="ARBA00023163"/>
    </source>
</evidence>
<keyword evidence="8" id="KW-0539">Nucleus</keyword>
<comment type="similarity">
    <text evidence="2">Belongs to the cyclin family. Cyclin C subfamily.</text>
</comment>
<keyword evidence="6" id="KW-0010">Activator</keyword>
<accession>A8Q3D1</accession>
<evidence type="ECO:0000256" key="6">
    <source>
        <dbReference type="ARBA" id="ARBA00023159"/>
    </source>
</evidence>
<dbReference type="CDD" id="cd20513">
    <property type="entry name" value="CYCLIN_CCNC_rpt1"/>
    <property type="match status" value="1"/>
</dbReference>
<protein>
    <recommendedName>
        <fullName evidence="10">Cyclin-like domain-containing protein</fullName>
    </recommendedName>
</protein>
<gene>
    <name evidence="11" type="ORF">MGL_2364</name>
</gene>
<evidence type="ECO:0000259" key="10">
    <source>
        <dbReference type="SMART" id="SM00385"/>
    </source>
</evidence>
<name>A8Q3D1_MALGO</name>
<dbReference type="GO" id="GO:0006357">
    <property type="term" value="P:regulation of transcription by RNA polymerase II"/>
    <property type="evidence" value="ECO:0007669"/>
    <property type="project" value="InterPro"/>
</dbReference>